<reference evidence="2 3" key="1">
    <citation type="submission" date="2019-03" db="EMBL/GenBank/DDBJ databases">
        <title>Genomic Encyclopedia of Type Strains, Phase IV (KMG-IV): sequencing the most valuable type-strain genomes for metagenomic binning, comparative biology and taxonomic classification.</title>
        <authorList>
            <person name="Goeker M."/>
        </authorList>
    </citation>
    <scope>NUCLEOTIDE SEQUENCE [LARGE SCALE GENOMIC DNA]</scope>
    <source>
        <strain evidence="2 3">DSM 44496</strain>
    </source>
</reference>
<proteinExistence type="predicted"/>
<dbReference type="EMBL" id="SNXK01000016">
    <property type="protein sequence ID" value="TDP28612.1"/>
    <property type="molecule type" value="Genomic_DNA"/>
</dbReference>
<protein>
    <submittedName>
        <fullName evidence="2">Uncharacterized protein</fullName>
    </submittedName>
</protein>
<comment type="caution">
    <text evidence="2">The sequence shown here is derived from an EMBL/GenBank/DDBJ whole genome shotgun (WGS) entry which is preliminary data.</text>
</comment>
<dbReference type="AlphaFoldDB" id="A0A4R6P252"/>
<evidence type="ECO:0000313" key="2">
    <source>
        <dbReference type="EMBL" id="TDP28612.1"/>
    </source>
</evidence>
<keyword evidence="3" id="KW-1185">Reference proteome</keyword>
<feature type="region of interest" description="Disordered" evidence="1">
    <location>
        <begin position="150"/>
        <end position="179"/>
    </location>
</feature>
<evidence type="ECO:0000313" key="3">
    <source>
        <dbReference type="Proteomes" id="UP000295087"/>
    </source>
</evidence>
<sequence length="179" mass="19684">MPSPMTPLPDTSRLLAVWNGAQPEATSLEHATRAYVALWTMCLLDVDHTQIGDWQYFELPDTATGGSRTIARVIDDEISWHLGNQPDVAVLVDDHVPGPVTAGELVGRLAMFTVLFDKWPPTLGQCPIGPAFVGVGRQFDRLMLDLARGRSQPRRRADGLPPLARPQRIELGIPASDRE</sequence>
<organism evidence="2 3">
    <name type="scientific">Nocardia ignorata</name>
    <dbReference type="NCBI Taxonomy" id="145285"/>
    <lineage>
        <taxon>Bacteria</taxon>
        <taxon>Bacillati</taxon>
        <taxon>Actinomycetota</taxon>
        <taxon>Actinomycetes</taxon>
        <taxon>Mycobacteriales</taxon>
        <taxon>Nocardiaceae</taxon>
        <taxon>Nocardia</taxon>
    </lineage>
</organism>
<evidence type="ECO:0000256" key="1">
    <source>
        <dbReference type="SAM" id="MobiDB-lite"/>
    </source>
</evidence>
<name>A0A4R6P252_NOCIG</name>
<gene>
    <name evidence="2" type="ORF">DFR75_11610</name>
</gene>
<dbReference type="Proteomes" id="UP000295087">
    <property type="component" value="Unassembled WGS sequence"/>
</dbReference>
<accession>A0A4R6P252</accession>